<reference evidence="3 4" key="1">
    <citation type="submission" date="2019-03" db="EMBL/GenBank/DDBJ databases">
        <title>Metabolic potential of uncultured bacteria and archaea associated with petroleum seepage in deep-sea sediments.</title>
        <authorList>
            <person name="Dong X."/>
            <person name="Hubert C."/>
        </authorList>
    </citation>
    <scope>NUCLEOTIDE SEQUENCE [LARGE SCALE GENOMIC DNA]</scope>
    <source>
        <strain evidence="3">E44_bin92</strain>
    </source>
</reference>
<dbReference type="GO" id="GO:0006567">
    <property type="term" value="P:L-threonine catabolic process"/>
    <property type="evidence" value="ECO:0007669"/>
    <property type="project" value="TreeGrafter"/>
</dbReference>
<organism evidence="3 4">
    <name type="scientific">Aerophobetes bacterium</name>
    <dbReference type="NCBI Taxonomy" id="2030807"/>
    <lineage>
        <taxon>Bacteria</taxon>
        <taxon>Candidatus Aerophobota</taxon>
    </lineage>
</organism>
<dbReference type="GO" id="GO:0008743">
    <property type="term" value="F:L-threonine 3-dehydrogenase activity"/>
    <property type="evidence" value="ECO:0007669"/>
    <property type="project" value="TreeGrafter"/>
</dbReference>
<accession>A0A523QH68</accession>
<dbReference type="AlphaFoldDB" id="A0A523QH68"/>
<sequence length="313" mass="34627">MNVLITGGTGFIGSHLARFLHKKGENVTLFDIEPDLGLVDDIRCELGLVRGDLACLSDLLSAVKNNKVEIIYHTGALLSAKAEKYPVAGFRTNLIGTFNVLEAARLFDVEMVIFPSSIAAFGEGVSNPVPNEAYQRPTTMYGVAKVAGEILGEYYHRRFEVNFRCLRLPSVVGPGRGSGGASAYSTLMIEKPARGKSYQVYVGQNSRMPILYIKDALRAFSGLQKADEAKLKRRVYNIGGISPTAGEIAESVRRHVKGARLEFNPDRGMQEIVDSWPEALDETRAREEWGWVVKYRLDDMVEDFVKEVRSFGG</sequence>
<dbReference type="InterPro" id="IPR051225">
    <property type="entry name" value="NAD(P)_epim/dehydratase"/>
</dbReference>
<dbReference type="Proteomes" id="UP000320781">
    <property type="component" value="Unassembled WGS sequence"/>
</dbReference>
<feature type="domain" description="NAD-dependent epimerase/dehydratase" evidence="2">
    <location>
        <begin position="3"/>
        <end position="239"/>
    </location>
</feature>
<comment type="similarity">
    <text evidence="1">Belongs to the NAD(P)-dependent epimerase/dehydratase family.</text>
</comment>
<evidence type="ECO:0000256" key="1">
    <source>
        <dbReference type="ARBA" id="ARBA00007637"/>
    </source>
</evidence>
<name>A0A523QH68_UNCAE</name>
<dbReference type="SUPFAM" id="SSF51735">
    <property type="entry name" value="NAD(P)-binding Rossmann-fold domains"/>
    <property type="match status" value="1"/>
</dbReference>
<evidence type="ECO:0000259" key="2">
    <source>
        <dbReference type="Pfam" id="PF01370"/>
    </source>
</evidence>
<dbReference type="PANTHER" id="PTHR42687:SF1">
    <property type="entry name" value="L-THREONINE 3-DEHYDROGENASE, MITOCHONDRIAL"/>
    <property type="match status" value="1"/>
</dbReference>
<dbReference type="PANTHER" id="PTHR42687">
    <property type="entry name" value="L-THREONINE 3-DEHYDROGENASE"/>
    <property type="match status" value="1"/>
</dbReference>
<protein>
    <submittedName>
        <fullName evidence="3">NAD-dependent epimerase/dehydratase family protein</fullName>
    </submittedName>
</protein>
<dbReference type="EMBL" id="SOKU01000287">
    <property type="protein sequence ID" value="TES84836.1"/>
    <property type="molecule type" value="Genomic_DNA"/>
</dbReference>
<dbReference type="InterPro" id="IPR001509">
    <property type="entry name" value="Epimerase_deHydtase"/>
</dbReference>
<dbReference type="Pfam" id="PF01370">
    <property type="entry name" value="Epimerase"/>
    <property type="match status" value="1"/>
</dbReference>
<dbReference type="InterPro" id="IPR036291">
    <property type="entry name" value="NAD(P)-bd_dom_sf"/>
</dbReference>
<dbReference type="Gene3D" id="3.40.50.720">
    <property type="entry name" value="NAD(P)-binding Rossmann-like Domain"/>
    <property type="match status" value="1"/>
</dbReference>
<gene>
    <name evidence="3" type="ORF">E3J95_05885</name>
</gene>
<evidence type="ECO:0000313" key="3">
    <source>
        <dbReference type="EMBL" id="TES84836.1"/>
    </source>
</evidence>
<comment type="caution">
    <text evidence="3">The sequence shown here is derived from an EMBL/GenBank/DDBJ whole genome shotgun (WGS) entry which is preliminary data.</text>
</comment>
<evidence type="ECO:0000313" key="4">
    <source>
        <dbReference type="Proteomes" id="UP000320781"/>
    </source>
</evidence>
<proteinExistence type="inferred from homology"/>